<dbReference type="AlphaFoldDB" id="A0A268EWD3"/>
<feature type="transmembrane region" description="Helical" evidence="1">
    <location>
        <begin position="216"/>
        <end position="236"/>
    </location>
</feature>
<organism evidence="3 4">
    <name type="scientific">Paenibacillus campinasensis</name>
    <dbReference type="NCBI Taxonomy" id="66347"/>
    <lineage>
        <taxon>Bacteria</taxon>
        <taxon>Bacillati</taxon>
        <taxon>Bacillota</taxon>
        <taxon>Bacilli</taxon>
        <taxon>Bacillales</taxon>
        <taxon>Paenibacillaceae</taxon>
        <taxon>Paenibacillus</taxon>
    </lineage>
</organism>
<dbReference type="Pfam" id="PF04235">
    <property type="entry name" value="DUF418"/>
    <property type="match status" value="1"/>
</dbReference>
<feature type="transmembrane region" description="Helical" evidence="1">
    <location>
        <begin position="113"/>
        <end position="132"/>
    </location>
</feature>
<sequence>MLIFQYGMYGKDELHLFHPTTTDTLGHRLVQVLVEGSFMPIFTFLFGYSMIKMRDALTARGRTSRWSFIRRSLALIGLGIGHGYYLWEGDILIFYGAITLLLLFFLKRKPRTLILWGALFLTLTGIVSLGAAEKNLEETQRLESYVTETTHVYQSGSYSEIMDYRLNSEPPLDLPEWVMLIVILIVPFMNAPMFLFGMAAAKKGRFLQPSAEATTYLRWSLLVPLGLVLKTAAVLLGSTHALSGVCIVLGGQLLALGYIHLFALLYAKAPSSSLAFRGFEAVGRMSLTNYLLQTVISTSIFYGYGLGQFGRLGVWPGILLALAIYMAQAAASLLWLEKFRSGPVERLMRSLTYWTWSGRIKPKLAKLRRAAEESRQAGRDAPSPTG</sequence>
<evidence type="ECO:0000313" key="3">
    <source>
        <dbReference type="EMBL" id="PAD77415.1"/>
    </source>
</evidence>
<feature type="transmembrane region" description="Helical" evidence="1">
    <location>
        <begin position="68"/>
        <end position="85"/>
    </location>
</feature>
<dbReference type="PANTHER" id="PTHR30590">
    <property type="entry name" value="INNER MEMBRANE PROTEIN"/>
    <property type="match status" value="1"/>
</dbReference>
<evidence type="ECO:0000256" key="1">
    <source>
        <dbReference type="SAM" id="Phobius"/>
    </source>
</evidence>
<dbReference type="Proteomes" id="UP000215596">
    <property type="component" value="Unassembled WGS sequence"/>
</dbReference>
<feature type="transmembrane region" description="Helical" evidence="1">
    <location>
        <begin position="29"/>
        <end position="48"/>
    </location>
</feature>
<accession>A0A268EWD3</accession>
<feature type="domain" description="DUF418" evidence="2">
    <location>
        <begin position="200"/>
        <end position="354"/>
    </location>
</feature>
<dbReference type="InterPro" id="IPR052529">
    <property type="entry name" value="Bact_Transport_Assoc"/>
</dbReference>
<comment type="caution">
    <text evidence="3">The sequence shown here is derived from an EMBL/GenBank/DDBJ whole genome shotgun (WGS) entry which is preliminary data.</text>
</comment>
<name>A0A268EWD3_9BACL</name>
<feature type="transmembrane region" description="Helical" evidence="1">
    <location>
        <begin position="242"/>
        <end position="266"/>
    </location>
</feature>
<keyword evidence="1" id="KW-1133">Transmembrane helix</keyword>
<protein>
    <recommendedName>
        <fullName evidence="2">DUF418 domain-containing protein</fullName>
    </recommendedName>
</protein>
<gene>
    <name evidence="3" type="ORF">CHH67_09960</name>
</gene>
<reference evidence="3 4" key="1">
    <citation type="submission" date="2017-07" db="EMBL/GenBank/DDBJ databases">
        <title>Isolation and whole genome analysis of endospore-forming bacteria from heroin.</title>
        <authorList>
            <person name="Kalinowski J."/>
            <person name="Ahrens B."/>
            <person name="Al-Dilaimi A."/>
            <person name="Winkler A."/>
            <person name="Wibberg D."/>
            <person name="Schleenbecker U."/>
            <person name="Ruckert C."/>
            <person name="Wolfel R."/>
            <person name="Grass G."/>
        </authorList>
    </citation>
    <scope>NUCLEOTIDE SEQUENCE [LARGE SCALE GENOMIC DNA]</scope>
    <source>
        <strain evidence="3 4">7537-G1</strain>
    </source>
</reference>
<evidence type="ECO:0000259" key="2">
    <source>
        <dbReference type="Pfam" id="PF04235"/>
    </source>
</evidence>
<dbReference type="PANTHER" id="PTHR30590:SF2">
    <property type="entry name" value="INNER MEMBRANE PROTEIN"/>
    <property type="match status" value="1"/>
</dbReference>
<evidence type="ECO:0000313" key="4">
    <source>
        <dbReference type="Proteomes" id="UP000215596"/>
    </source>
</evidence>
<feature type="transmembrane region" description="Helical" evidence="1">
    <location>
        <begin position="177"/>
        <end position="196"/>
    </location>
</feature>
<feature type="transmembrane region" description="Helical" evidence="1">
    <location>
        <begin position="287"/>
        <end position="307"/>
    </location>
</feature>
<feature type="transmembrane region" description="Helical" evidence="1">
    <location>
        <begin position="91"/>
        <end position="106"/>
    </location>
</feature>
<keyword evidence="1" id="KW-0812">Transmembrane</keyword>
<feature type="transmembrane region" description="Helical" evidence="1">
    <location>
        <begin position="313"/>
        <end position="336"/>
    </location>
</feature>
<keyword evidence="1" id="KW-0472">Membrane</keyword>
<dbReference type="EMBL" id="NPBY01000030">
    <property type="protein sequence ID" value="PAD77415.1"/>
    <property type="molecule type" value="Genomic_DNA"/>
</dbReference>
<dbReference type="OrthoDB" id="9807744at2"/>
<proteinExistence type="predicted"/>
<dbReference type="InterPro" id="IPR007349">
    <property type="entry name" value="DUF418"/>
</dbReference>